<organism evidence="2">
    <name type="scientific">Mucochytrium quahogii</name>
    <dbReference type="NCBI Taxonomy" id="96639"/>
    <lineage>
        <taxon>Eukaryota</taxon>
        <taxon>Sar</taxon>
        <taxon>Stramenopiles</taxon>
        <taxon>Bigyra</taxon>
        <taxon>Labyrinthulomycetes</taxon>
        <taxon>Thraustochytrida</taxon>
        <taxon>Thraustochytriidae</taxon>
        <taxon>Mucochytrium</taxon>
    </lineage>
</organism>
<sequence>MKVLALFAAAGVASAQTCPDVQAIKDSVPQLEQAFETCTNFEELIKVAVACTSGNAVGCLSGVVHFVLSGKAQETFECISHPKASVCSIVEGTDLYKESITCEKTLGEYLTAPVCSGFLGVIFKPECDFMQNIPFLKENTVQGLAQRVCQQSTDLKGLVELNAMLTPKPHVRAGAPVCGLTPQVFVKAAEEIGIAAKSDTDCLELQKIAAIATTCMARDYLNCAKLLFEFVKDGDIQKVEQCIKDFKPDMCQSMESTELYKDSASCSSTVGQFLEQFVCFLPNPICARVKNDPKLQVEISALASKFDNICTKPSLRI</sequence>
<evidence type="ECO:0000313" key="2">
    <source>
        <dbReference type="EMBL" id="CAD9664505.1"/>
    </source>
</evidence>
<reference evidence="2" key="1">
    <citation type="submission" date="2021-01" db="EMBL/GenBank/DDBJ databases">
        <authorList>
            <person name="Corre E."/>
            <person name="Pelletier E."/>
            <person name="Niang G."/>
            <person name="Scheremetjew M."/>
            <person name="Finn R."/>
            <person name="Kale V."/>
            <person name="Holt S."/>
            <person name="Cochrane G."/>
            <person name="Meng A."/>
            <person name="Brown T."/>
            <person name="Cohen L."/>
        </authorList>
    </citation>
    <scope>NUCLEOTIDE SEQUENCE</scope>
    <source>
        <strain evidence="2">NY070348D</strain>
    </source>
</reference>
<name>A0A7S2W3F3_9STRA</name>
<dbReference type="AlphaFoldDB" id="A0A7S2W3F3"/>
<gene>
    <name evidence="2" type="ORF">QSP1433_LOCUS1043</name>
</gene>
<proteinExistence type="predicted"/>
<evidence type="ECO:0000256" key="1">
    <source>
        <dbReference type="SAM" id="SignalP"/>
    </source>
</evidence>
<feature type="chain" id="PRO_5031220119" evidence="1">
    <location>
        <begin position="16"/>
        <end position="317"/>
    </location>
</feature>
<keyword evidence="1" id="KW-0732">Signal</keyword>
<protein>
    <submittedName>
        <fullName evidence="2">Uncharacterized protein</fullName>
    </submittedName>
</protein>
<feature type="signal peptide" evidence="1">
    <location>
        <begin position="1"/>
        <end position="15"/>
    </location>
</feature>
<dbReference type="EMBL" id="HBHK01001718">
    <property type="protein sequence ID" value="CAD9664505.1"/>
    <property type="molecule type" value="Transcribed_RNA"/>
</dbReference>
<accession>A0A7S2W3F3</accession>